<name>A0A0D9X8D3_9ORYZ</name>
<dbReference type="Proteomes" id="UP000032180">
    <property type="component" value="Chromosome 8"/>
</dbReference>
<protein>
    <submittedName>
        <fullName evidence="2">Uncharacterized protein</fullName>
    </submittedName>
</protein>
<feature type="compositionally biased region" description="Polar residues" evidence="1">
    <location>
        <begin position="47"/>
        <end position="56"/>
    </location>
</feature>
<evidence type="ECO:0000256" key="1">
    <source>
        <dbReference type="SAM" id="MobiDB-lite"/>
    </source>
</evidence>
<feature type="compositionally biased region" description="Basic and acidic residues" evidence="1">
    <location>
        <begin position="34"/>
        <end position="44"/>
    </location>
</feature>
<dbReference type="AlphaFoldDB" id="A0A0D9X8D3"/>
<evidence type="ECO:0000313" key="2">
    <source>
        <dbReference type="EnsemblPlants" id="LPERR08G13540.1"/>
    </source>
</evidence>
<reference evidence="3" key="2">
    <citation type="submission" date="2013-12" db="EMBL/GenBank/DDBJ databases">
        <authorList>
            <person name="Yu Y."/>
            <person name="Lee S."/>
            <person name="de Baynast K."/>
            <person name="Wissotski M."/>
            <person name="Liu L."/>
            <person name="Talag J."/>
            <person name="Goicoechea J."/>
            <person name="Angelova A."/>
            <person name="Jetty R."/>
            <person name="Kudrna D."/>
            <person name="Golser W."/>
            <person name="Rivera L."/>
            <person name="Zhang J."/>
            <person name="Wing R."/>
        </authorList>
    </citation>
    <scope>NUCLEOTIDE SEQUENCE</scope>
</reference>
<dbReference type="Gramene" id="LPERR08G13540.1">
    <property type="protein sequence ID" value="LPERR08G13540.1"/>
    <property type="gene ID" value="LPERR08G13540"/>
</dbReference>
<dbReference type="HOGENOM" id="CLU_2281516_0_0_1"/>
<evidence type="ECO:0000313" key="3">
    <source>
        <dbReference type="Proteomes" id="UP000032180"/>
    </source>
</evidence>
<reference evidence="2" key="3">
    <citation type="submission" date="2015-04" db="UniProtKB">
        <authorList>
            <consortium name="EnsemblPlants"/>
        </authorList>
    </citation>
    <scope>IDENTIFICATION</scope>
</reference>
<dbReference type="EnsemblPlants" id="LPERR08G13540.1">
    <property type="protein sequence ID" value="LPERR08G13540.1"/>
    <property type="gene ID" value="LPERR08G13540"/>
</dbReference>
<keyword evidence="3" id="KW-1185">Reference proteome</keyword>
<accession>A0A0D9X8D3</accession>
<proteinExistence type="predicted"/>
<organism evidence="2 3">
    <name type="scientific">Leersia perrieri</name>
    <dbReference type="NCBI Taxonomy" id="77586"/>
    <lineage>
        <taxon>Eukaryota</taxon>
        <taxon>Viridiplantae</taxon>
        <taxon>Streptophyta</taxon>
        <taxon>Embryophyta</taxon>
        <taxon>Tracheophyta</taxon>
        <taxon>Spermatophyta</taxon>
        <taxon>Magnoliopsida</taxon>
        <taxon>Liliopsida</taxon>
        <taxon>Poales</taxon>
        <taxon>Poaceae</taxon>
        <taxon>BOP clade</taxon>
        <taxon>Oryzoideae</taxon>
        <taxon>Oryzeae</taxon>
        <taxon>Oryzinae</taxon>
        <taxon>Leersia</taxon>
    </lineage>
</organism>
<reference evidence="2 3" key="1">
    <citation type="submission" date="2012-08" db="EMBL/GenBank/DDBJ databases">
        <title>Oryza genome evolution.</title>
        <authorList>
            <person name="Wing R.A."/>
        </authorList>
    </citation>
    <scope>NUCLEOTIDE SEQUENCE</scope>
</reference>
<feature type="region of interest" description="Disordered" evidence="1">
    <location>
        <begin position="34"/>
        <end position="56"/>
    </location>
</feature>
<sequence length="102" mass="11531">MDSDGPTIIGRVIRPYARQDQAAAVKFDRLFRHQEKQQRTRAGTEGEGQNTSPVRSATYTVQDFKSNFWTYMDTYWSATTSSSYIKPEGGVVIMVCAAERIT</sequence>